<dbReference type="VEuPathDB" id="VectorBase:CSON013505"/>
<dbReference type="Pfam" id="PF04499">
    <property type="entry name" value="SAPS"/>
    <property type="match status" value="1"/>
</dbReference>
<evidence type="ECO:0000313" key="4">
    <source>
        <dbReference type="EMBL" id="SSW98954.1"/>
    </source>
</evidence>
<comment type="similarity">
    <text evidence="1">Belongs to the SAPS family.</text>
</comment>
<keyword evidence="2" id="KW-0131">Cell cycle</keyword>
<dbReference type="SUPFAM" id="SSF48371">
    <property type="entry name" value="ARM repeat"/>
    <property type="match status" value="1"/>
</dbReference>
<evidence type="ECO:0000256" key="1">
    <source>
        <dbReference type="ARBA" id="ARBA00006180"/>
    </source>
</evidence>
<proteinExistence type="inferred from homology"/>
<name>A0A336K1W1_CULSO</name>
<evidence type="ECO:0000313" key="5">
    <source>
        <dbReference type="EMBL" id="SSX19336.1"/>
    </source>
</evidence>
<feature type="compositionally biased region" description="Polar residues" evidence="3">
    <location>
        <begin position="803"/>
        <end position="838"/>
    </location>
</feature>
<accession>A0A336K1W1</accession>
<feature type="region of interest" description="Disordered" evidence="3">
    <location>
        <begin position="668"/>
        <end position="699"/>
    </location>
</feature>
<evidence type="ECO:0000256" key="3">
    <source>
        <dbReference type="SAM" id="MobiDB-lite"/>
    </source>
</evidence>
<evidence type="ECO:0000256" key="2">
    <source>
        <dbReference type="ARBA" id="ARBA00023306"/>
    </source>
</evidence>
<dbReference type="GO" id="GO:0019903">
    <property type="term" value="F:protein phosphatase binding"/>
    <property type="evidence" value="ECO:0007669"/>
    <property type="project" value="InterPro"/>
</dbReference>
<dbReference type="EMBL" id="UFQS01000067">
    <property type="protein sequence ID" value="SSW98954.1"/>
    <property type="molecule type" value="Genomic_DNA"/>
</dbReference>
<dbReference type="EMBL" id="UFQT01000067">
    <property type="protein sequence ID" value="SSX19336.1"/>
    <property type="molecule type" value="Genomic_DNA"/>
</dbReference>
<reference evidence="4" key="1">
    <citation type="submission" date="2018-04" db="EMBL/GenBank/DDBJ databases">
        <authorList>
            <person name="Go L.Y."/>
            <person name="Mitchell J.A."/>
        </authorList>
    </citation>
    <scope>NUCLEOTIDE SEQUENCE</scope>
    <source>
        <tissue evidence="4">Whole organism</tissue>
    </source>
</reference>
<feature type="compositionally biased region" description="Low complexity" evidence="3">
    <location>
        <begin position="676"/>
        <end position="687"/>
    </location>
</feature>
<dbReference type="InterPro" id="IPR016024">
    <property type="entry name" value="ARM-type_fold"/>
</dbReference>
<organism evidence="4">
    <name type="scientific">Culicoides sonorensis</name>
    <name type="common">Biting midge</name>
    <dbReference type="NCBI Taxonomy" id="179676"/>
    <lineage>
        <taxon>Eukaryota</taxon>
        <taxon>Metazoa</taxon>
        <taxon>Ecdysozoa</taxon>
        <taxon>Arthropoda</taxon>
        <taxon>Hexapoda</taxon>
        <taxon>Insecta</taxon>
        <taxon>Pterygota</taxon>
        <taxon>Neoptera</taxon>
        <taxon>Endopterygota</taxon>
        <taxon>Diptera</taxon>
        <taxon>Nematocera</taxon>
        <taxon>Chironomoidea</taxon>
        <taxon>Ceratopogonidae</taxon>
        <taxon>Ceratopogoninae</taxon>
        <taxon>Culicoides</taxon>
        <taxon>Monoculicoides</taxon>
    </lineage>
</organism>
<dbReference type="PANTHER" id="PTHR12634:SF8">
    <property type="entry name" value="FIERY MOUNTAIN, ISOFORM D"/>
    <property type="match status" value="1"/>
</dbReference>
<dbReference type="GO" id="GO:0005829">
    <property type="term" value="C:cytosol"/>
    <property type="evidence" value="ECO:0007669"/>
    <property type="project" value="TreeGrafter"/>
</dbReference>
<sequence length="846" mass="96456">MFWSEATSSPNIEALLNKENVELKELLEDEDILQECKTQNLKLMQYLNRAEIIDELVTLIVTEPPQDLDEKIRFLHSNMACEILTCEVPSIKKRLVEDQSALNKLYSFLEQDQPLNPLLTSFFCKTFGSLISKLAEQDWFSYQSVCLQILEFIKNKEGFLQSILRHFDTTVIMDLLLCFATNIEDKDLKLNLLEWMNEQKLVEQVIALLKSQNKTETHNNAAQFLIEYITQGRCTRQNDRQDKVNPDPILENLESMDTILLLLDVILNKEEDSFKESIVFGGIKILLCLLENTIIQQPVSDTALQLIIDAEKEHHDNVVKTIVQAVTPRLEDFHNLLNKVPEKQDILTTAGLLSPPLGNIRLFVCCLFTVLIETENEELIKTICKTDLFNTLLKLFKQYCWNNFLHKQVKSCLTVAVQSFDQVPGDSSLLVSDFQKHLIVECNLVSKLIDCWKHNEEVQNSKGQRLGYMGHLIEIFDILVSNVNVSVDLCALIQSTVNEDEIIKWKSIIESNDGELAKILTVQKRFLANSNPNELDNSLPKEFLNENFSEDFYNDFDSNLQNNLDDFDNFDNDIQYDNNSAKLFDEVCNKNLSIFDMNEEDSSKLWKIDGEQNDLPFTFDNRLKLQSTSANPDSPPDEENDDDDNDIDVKTDFSHVASQLLWSNAQQHLNDNPWGTSSDNSSSSTSNQPQDTWASFPTSTNDNFADFDSHFADFSSTPFEMPQGSVTLGANFNNLSNDGKNSDSFFDESHDEIITYQFESNQSNDRLEERENGVSSFDDDNQVPVNINGSHETKPINEEMFTPTKNNDSEIVNENNPIISKNPPANSTENPLENNTPTVPVIENGA</sequence>
<protein>
    <submittedName>
        <fullName evidence="4">CSON013505 protein</fullName>
    </submittedName>
</protein>
<feature type="region of interest" description="Disordered" evidence="3">
    <location>
        <begin position="626"/>
        <end position="649"/>
    </location>
</feature>
<reference evidence="5" key="2">
    <citation type="submission" date="2018-07" db="EMBL/GenBank/DDBJ databases">
        <authorList>
            <person name="Quirk P.G."/>
            <person name="Krulwich T.A."/>
        </authorList>
    </citation>
    <scope>NUCLEOTIDE SEQUENCE</scope>
</reference>
<dbReference type="PANTHER" id="PTHR12634">
    <property type="entry name" value="SIT4 YEAST -ASSOCIATING PROTEIN-RELATED"/>
    <property type="match status" value="1"/>
</dbReference>
<feature type="compositionally biased region" description="Acidic residues" evidence="3">
    <location>
        <begin position="635"/>
        <end position="646"/>
    </location>
</feature>
<dbReference type="AlphaFoldDB" id="A0A336K1W1"/>
<dbReference type="InterPro" id="IPR007587">
    <property type="entry name" value="SAPS"/>
</dbReference>
<feature type="compositionally biased region" description="Polar residues" evidence="3">
    <location>
        <begin position="688"/>
        <end position="699"/>
    </location>
</feature>
<gene>
    <name evidence="4" type="primary">CSON013505</name>
</gene>
<dbReference type="GO" id="GO:0019888">
    <property type="term" value="F:protein phosphatase regulator activity"/>
    <property type="evidence" value="ECO:0007669"/>
    <property type="project" value="TreeGrafter"/>
</dbReference>
<feature type="region of interest" description="Disordered" evidence="3">
    <location>
        <begin position="774"/>
        <end position="846"/>
    </location>
</feature>
<dbReference type="GO" id="GO:0005634">
    <property type="term" value="C:nucleus"/>
    <property type="evidence" value="ECO:0007669"/>
    <property type="project" value="TreeGrafter"/>
</dbReference>